<protein>
    <submittedName>
        <fullName evidence="1">Uncharacterized protein</fullName>
    </submittedName>
</protein>
<gene>
    <name evidence="1" type="ORF">QFC19_008686</name>
</gene>
<sequence length="719" mass="78660">MMGISPLATASSNKRSNGRALSRSPLIRDMRKLLAIPRSFTPILEFHPVHSSPVREETTESPYQVEPETWWNSNKPRPRPVSAHSITFSCSTADIAAAAPLSELSLDQTLLLETRSSNSSVDPSLYIEQHTETFLSSCVSFTTLGHSLPPASDESKQTHQSTDVAAAVALSKLSPLDQTLLLQAPSTTSPVDPALYIEQHEDAFLRNCLSFTTLGLSFQPASDESKQPHQPECPENLTIAAPVVDYDRQCKVVSSEVAAHLSQRRVESLSRTPAVSPLDAVVASYAARSSSISIPSEVDCTKALSLLEVKDKLALLPSTVFSSDSSSSALCDVSFESESKQRECSEVDDVSVLFRGGVERLVSIIKPECRLEQSISFSAVVEEDPSGSVGDDALAAVFDLSANPDKLLQNGSTTESTDSSIESESDTIVEAQDEEHNVLSTLPPFVVNAAESFDSIIEAAPDMANWNDIWTDAFSDPALCDLAVHIPSTTATCSINGDERKEIGSSTKIEMDIESECDDYSYETESDMDIETETDDESVADQDMGDDDNARFPLALRNTFVAHILCNAPELTMDSHRPKYALVSRYQDSFPVIEEENQIMFANDFVAHIVLNSSQLSWNSHRRRYAVVGRYEQTVDTIDEEDEEAEAVQYGLAAAPSGGSLPTVPSDQFEYEKYVTISSEPSSSSMVMEQEEALVTYERPMSRCCMRRSDGNYSDDDDA</sequence>
<accession>A0ACC2V0H2</accession>
<evidence type="ECO:0000313" key="2">
    <source>
        <dbReference type="Proteomes" id="UP001241377"/>
    </source>
</evidence>
<dbReference type="Proteomes" id="UP001241377">
    <property type="component" value="Unassembled WGS sequence"/>
</dbReference>
<reference evidence="1" key="1">
    <citation type="submission" date="2023-04" db="EMBL/GenBank/DDBJ databases">
        <title>Draft Genome sequencing of Naganishia species isolated from polar environments using Oxford Nanopore Technology.</title>
        <authorList>
            <person name="Leo P."/>
            <person name="Venkateswaran K."/>
        </authorList>
    </citation>
    <scope>NUCLEOTIDE SEQUENCE</scope>
    <source>
        <strain evidence="1">MNA-CCFEE 5261</strain>
    </source>
</reference>
<proteinExistence type="predicted"/>
<name>A0ACC2V0H2_9TREE</name>
<comment type="caution">
    <text evidence="1">The sequence shown here is derived from an EMBL/GenBank/DDBJ whole genome shotgun (WGS) entry which is preliminary data.</text>
</comment>
<keyword evidence="2" id="KW-1185">Reference proteome</keyword>
<dbReference type="EMBL" id="JASBWR010000134">
    <property type="protein sequence ID" value="KAJ9092578.1"/>
    <property type="molecule type" value="Genomic_DNA"/>
</dbReference>
<organism evidence="1 2">
    <name type="scientific">Naganishia cerealis</name>
    <dbReference type="NCBI Taxonomy" id="610337"/>
    <lineage>
        <taxon>Eukaryota</taxon>
        <taxon>Fungi</taxon>
        <taxon>Dikarya</taxon>
        <taxon>Basidiomycota</taxon>
        <taxon>Agaricomycotina</taxon>
        <taxon>Tremellomycetes</taxon>
        <taxon>Filobasidiales</taxon>
        <taxon>Filobasidiaceae</taxon>
        <taxon>Naganishia</taxon>
    </lineage>
</organism>
<evidence type="ECO:0000313" key="1">
    <source>
        <dbReference type="EMBL" id="KAJ9092578.1"/>
    </source>
</evidence>